<feature type="region of interest" description="Disordered" evidence="1">
    <location>
        <begin position="140"/>
        <end position="171"/>
    </location>
</feature>
<evidence type="ECO:0000313" key="3">
    <source>
        <dbReference type="Proteomes" id="UP001159363"/>
    </source>
</evidence>
<dbReference type="Proteomes" id="UP001159363">
    <property type="component" value="Chromosome 8"/>
</dbReference>
<accession>A0ABQ9GW38</accession>
<evidence type="ECO:0000313" key="2">
    <source>
        <dbReference type="EMBL" id="KAJ8876255.1"/>
    </source>
</evidence>
<evidence type="ECO:0000256" key="1">
    <source>
        <dbReference type="SAM" id="MobiDB-lite"/>
    </source>
</evidence>
<comment type="caution">
    <text evidence="2">The sequence shown here is derived from an EMBL/GenBank/DDBJ whole genome shotgun (WGS) entry which is preliminary data.</text>
</comment>
<feature type="compositionally biased region" description="Polar residues" evidence="1">
    <location>
        <begin position="155"/>
        <end position="164"/>
    </location>
</feature>
<dbReference type="PANTHER" id="PTHR47202">
    <property type="entry name" value="HISTIDINE-RICH GLYCOPROTEIN"/>
    <property type="match status" value="1"/>
</dbReference>
<dbReference type="EMBL" id="JARBHB010000009">
    <property type="protein sequence ID" value="KAJ8876255.1"/>
    <property type="molecule type" value="Genomic_DNA"/>
</dbReference>
<name>A0ABQ9GW38_9NEOP</name>
<dbReference type="PANTHER" id="PTHR47202:SF2">
    <property type="entry name" value="G-PROTEIN COUPLED RECEPTORS FAMILY 1 PROFILE DOMAIN-CONTAINING PROTEIN"/>
    <property type="match status" value="1"/>
</dbReference>
<protein>
    <submittedName>
        <fullName evidence="2">Uncharacterized protein</fullName>
    </submittedName>
</protein>
<keyword evidence="3" id="KW-1185">Reference proteome</keyword>
<feature type="compositionally biased region" description="Basic residues" evidence="1">
    <location>
        <begin position="284"/>
        <end position="298"/>
    </location>
</feature>
<proteinExistence type="predicted"/>
<feature type="region of interest" description="Disordered" evidence="1">
    <location>
        <begin position="275"/>
        <end position="299"/>
    </location>
</feature>
<gene>
    <name evidence="2" type="ORF">PR048_024165</name>
</gene>
<organism evidence="2 3">
    <name type="scientific">Dryococelus australis</name>
    <dbReference type="NCBI Taxonomy" id="614101"/>
    <lineage>
        <taxon>Eukaryota</taxon>
        <taxon>Metazoa</taxon>
        <taxon>Ecdysozoa</taxon>
        <taxon>Arthropoda</taxon>
        <taxon>Hexapoda</taxon>
        <taxon>Insecta</taxon>
        <taxon>Pterygota</taxon>
        <taxon>Neoptera</taxon>
        <taxon>Polyneoptera</taxon>
        <taxon>Phasmatodea</taxon>
        <taxon>Verophasmatodea</taxon>
        <taxon>Anareolatae</taxon>
        <taxon>Phasmatidae</taxon>
        <taxon>Eurycanthinae</taxon>
        <taxon>Dryococelus</taxon>
    </lineage>
</organism>
<sequence>MREISCEYGARQECKSCTERKVLEVAAIDLEAGVQTTPKVVKGTGEYMLRDGIDTEPLLKESSCTLFTPAEDSETQESLLSFTHVVDECSSHQNLGSNDFVHVTECSCTKTERSVYCAPLMSGPHDSGTFSIGTKWRGKREIPEKTRRPAALSDTAPTCGNQAVTRPRNEPAPPLWKTIVVRLLASHQGEPNSVPDWVTPGFSNVGIVPDDAAAGRVYSGMTPLHSGVAPYSLQSPSSALETNSFVRLVQTWSGGGGGAVTQAGARRLYEGSNMHPAVSNLAPNKRRLQRPPRVAARHRHDDHPTFLAIKCAATTADLDIYRDLVELPRPVTPSEAHGYSNFKWGRSGSVDRNISSGATDAQWLERSQVELQRVAYGKLLGRKTRFALDLSRVKVHTAHIETMCGPSDVWGGGGTLGGHVTSRLSEERQGLGSRREHTAVPIGNETRGSLSERRAAYQRVDTPTKGMHAVDKHTVDRHAVDKHTVDRHAVDKHTVDRHAVDKHTVDRHAVDKHTVDRHAVDKHTVDRHAVDKHTVDMHAVDKHTVDMHAVDKHTVDRHAVDKHTVDRHAVDKHTVDRHAVDKHTVDMHAVDKHTVDRHAVDKHTVDRHAVDKHTVDRHAVDKHTVDRHAVDKHTVDRHAVDKHTVDRHAVDKHTVDRHAVDKHTVDRHAVDKHTVDRHAVDKHTVDRHAVDKHTVDRHAVDKHTVDRHAVDKHTVDRHAVDKHTVDRHAVDKHTVDRHAVDKHTVDRHAVDKHTVDRHAVDKHTVDRHAVDKHTVDRHAVDKHTVDRHAVDKHTVDRHAVDKHTVDRHAVDKHIQSN</sequence>
<reference evidence="2 3" key="1">
    <citation type="submission" date="2023-02" db="EMBL/GenBank/DDBJ databases">
        <title>LHISI_Scaffold_Assembly.</title>
        <authorList>
            <person name="Stuart O.P."/>
            <person name="Cleave R."/>
            <person name="Magrath M.J.L."/>
            <person name="Mikheyev A.S."/>
        </authorList>
    </citation>
    <scope>NUCLEOTIDE SEQUENCE [LARGE SCALE GENOMIC DNA]</scope>
    <source>
        <strain evidence="2">Daus_M_001</strain>
        <tissue evidence="2">Leg muscle</tissue>
    </source>
</reference>